<evidence type="ECO:0000256" key="7">
    <source>
        <dbReference type="SAM" id="Phobius"/>
    </source>
</evidence>
<dbReference type="EMBL" id="FCOF02000057">
    <property type="protein sequence ID" value="SAK91806.1"/>
    <property type="molecule type" value="Genomic_DNA"/>
</dbReference>
<evidence type="ECO:0000259" key="8">
    <source>
        <dbReference type="PROSITE" id="PS50850"/>
    </source>
</evidence>
<dbReference type="SUPFAM" id="SSF103473">
    <property type="entry name" value="MFS general substrate transporter"/>
    <property type="match status" value="1"/>
</dbReference>
<keyword evidence="5 7" id="KW-1133">Transmembrane helix</keyword>
<dbReference type="InterPro" id="IPR036259">
    <property type="entry name" value="MFS_trans_sf"/>
</dbReference>
<feature type="transmembrane region" description="Helical" evidence="7">
    <location>
        <begin position="122"/>
        <end position="146"/>
    </location>
</feature>
<dbReference type="RefSeq" id="WP_061128108.1">
    <property type="nucleotide sequence ID" value="NZ_FCOF02000057.1"/>
</dbReference>
<dbReference type="Gene3D" id="1.20.1250.20">
    <property type="entry name" value="MFS general substrate transporter like domains"/>
    <property type="match status" value="1"/>
</dbReference>
<reference evidence="9" key="1">
    <citation type="submission" date="2016-01" db="EMBL/GenBank/DDBJ databases">
        <authorList>
            <person name="Peeters C."/>
        </authorList>
    </citation>
    <scope>NUCLEOTIDE SEQUENCE [LARGE SCALE GENOMIC DNA]</scope>
    <source>
        <strain evidence="9">LMG 29318</strain>
    </source>
</reference>
<name>A0A158DC58_9BURK</name>
<dbReference type="InterPro" id="IPR005828">
    <property type="entry name" value="MFS_sugar_transport-like"/>
</dbReference>
<dbReference type="InterPro" id="IPR020846">
    <property type="entry name" value="MFS_dom"/>
</dbReference>
<organism evidence="9 10">
    <name type="scientific">Caballeronia catudaia</name>
    <dbReference type="NCBI Taxonomy" id="1777136"/>
    <lineage>
        <taxon>Bacteria</taxon>
        <taxon>Pseudomonadati</taxon>
        <taxon>Pseudomonadota</taxon>
        <taxon>Betaproteobacteria</taxon>
        <taxon>Burkholderiales</taxon>
        <taxon>Burkholderiaceae</taxon>
        <taxon>Caballeronia</taxon>
    </lineage>
</organism>
<protein>
    <submittedName>
        <fullName evidence="9">Major facilitator transporter</fullName>
    </submittedName>
</protein>
<evidence type="ECO:0000313" key="10">
    <source>
        <dbReference type="Proteomes" id="UP000054870"/>
    </source>
</evidence>
<keyword evidence="2" id="KW-0813">Transport</keyword>
<dbReference type="PANTHER" id="PTHR43045:SF7">
    <property type="entry name" value="MAJOR FACILITATOR SUPERFAMILY TRANSPORTER"/>
    <property type="match status" value="1"/>
</dbReference>
<comment type="caution">
    <text evidence="9">The sequence shown here is derived from an EMBL/GenBank/DDBJ whole genome shotgun (WGS) entry which is preliminary data.</text>
</comment>
<keyword evidence="10" id="KW-1185">Reference proteome</keyword>
<proteinExistence type="predicted"/>
<dbReference type="PROSITE" id="PS50850">
    <property type="entry name" value="MFS"/>
    <property type="match status" value="1"/>
</dbReference>
<feature type="transmembrane region" description="Helical" evidence="7">
    <location>
        <begin position="20"/>
        <end position="50"/>
    </location>
</feature>
<dbReference type="Proteomes" id="UP000054870">
    <property type="component" value="Unassembled WGS sequence"/>
</dbReference>
<dbReference type="GO" id="GO:0005886">
    <property type="term" value="C:plasma membrane"/>
    <property type="evidence" value="ECO:0007669"/>
    <property type="project" value="UniProtKB-SubCell"/>
</dbReference>
<evidence type="ECO:0000256" key="2">
    <source>
        <dbReference type="ARBA" id="ARBA00022448"/>
    </source>
</evidence>
<dbReference type="GO" id="GO:0022857">
    <property type="term" value="F:transmembrane transporter activity"/>
    <property type="evidence" value="ECO:0007669"/>
    <property type="project" value="InterPro"/>
</dbReference>
<evidence type="ECO:0000313" key="9">
    <source>
        <dbReference type="EMBL" id="SAK91806.1"/>
    </source>
</evidence>
<keyword evidence="3" id="KW-1003">Cell membrane</keyword>
<sequence length="147" mass="15964">MNSTTSEWHTAEERRKSRMVVLGASLGTVFEWYDFFLYGSLATYFGVWFFPPENQMAGLLASLATFGAGFAVRPLGSLVFGRLRDIAGRKNTFLLTIIIMGVSTAAVGFLPTFAQIGWTAPVLLAILRLLQVLAVGGEFGGATVYIT</sequence>
<evidence type="ECO:0000256" key="5">
    <source>
        <dbReference type="ARBA" id="ARBA00022989"/>
    </source>
</evidence>
<evidence type="ECO:0000256" key="6">
    <source>
        <dbReference type="ARBA" id="ARBA00023136"/>
    </source>
</evidence>
<keyword evidence="4 7" id="KW-0812">Transmembrane</keyword>
<feature type="domain" description="Major facilitator superfamily (MFS) profile" evidence="8">
    <location>
        <begin position="20"/>
        <end position="147"/>
    </location>
</feature>
<evidence type="ECO:0000256" key="1">
    <source>
        <dbReference type="ARBA" id="ARBA00004651"/>
    </source>
</evidence>
<evidence type="ECO:0000256" key="3">
    <source>
        <dbReference type="ARBA" id="ARBA00022475"/>
    </source>
</evidence>
<dbReference type="AlphaFoldDB" id="A0A158DC58"/>
<evidence type="ECO:0000256" key="4">
    <source>
        <dbReference type="ARBA" id="ARBA00022692"/>
    </source>
</evidence>
<keyword evidence="6 7" id="KW-0472">Membrane</keyword>
<feature type="transmembrane region" description="Helical" evidence="7">
    <location>
        <begin position="93"/>
        <end position="116"/>
    </location>
</feature>
<dbReference type="Pfam" id="PF00083">
    <property type="entry name" value="Sugar_tr"/>
    <property type="match status" value="1"/>
</dbReference>
<dbReference type="PANTHER" id="PTHR43045">
    <property type="entry name" value="SHIKIMATE TRANSPORTER"/>
    <property type="match status" value="1"/>
</dbReference>
<gene>
    <name evidence="9" type="ORF">AWB75_06475</name>
</gene>
<feature type="transmembrane region" description="Helical" evidence="7">
    <location>
        <begin position="56"/>
        <end position="81"/>
    </location>
</feature>
<accession>A0A158DC58</accession>
<comment type="subcellular location">
    <subcellularLocation>
        <location evidence="1">Cell membrane</location>
        <topology evidence="1">Multi-pass membrane protein</topology>
    </subcellularLocation>
</comment>